<proteinExistence type="predicted"/>
<comment type="caution">
    <text evidence="1">The sequence shown here is derived from an EMBL/GenBank/DDBJ whole genome shotgun (WGS) entry which is preliminary data.</text>
</comment>
<organism evidence="1">
    <name type="scientific">bioreactor metagenome</name>
    <dbReference type="NCBI Taxonomy" id="1076179"/>
    <lineage>
        <taxon>unclassified sequences</taxon>
        <taxon>metagenomes</taxon>
        <taxon>ecological metagenomes</taxon>
    </lineage>
</organism>
<reference evidence="1" key="1">
    <citation type="submission" date="2019-08" db="EMBL/GenBank/DDBJ databases">
        <authorList>
            <person name="Kucharzyk K."/>
            <person name="Murdoch R.W."/>
            <person name="Higgins S."/>
            <person name="Loffler F."/>
        </authorList>
    </citation>
    <scope>NUCLEOTIDE SEQUENCE</scope>
</reference>
<evidence type="ECO:0000313" key="1">
    <source>
        <dbReference type="EMBL" id="MPM47547.1"/>
    </source>
</evidence>
<gene>
    <name evidence="1" type="ORF">SDC9_94258</name>
</gene>
<dbReference type="AlphaFoldDB" id="A0A645A392"/>
<protein>
    <submittedName>
        <fullName evidence="1">Uncharacterized protein</fullName>
    </submittedName>
</protein>
<name>A0A645A392_9ZZZZ</name>
<dbReference type="EMBL" id="VSSQ01011720">
    <property type="protein sequence ID" value="MPM47547.1"/>
    <property type="molecule type" value="Genomic_DNA"/>
</dbReference>
<sequence>MAADAGRQRTGLLRAHLVGVQHLEDALGRGDTGLQQIRHRSDLGDRLGEHPGVLDERLDAAQRHLPAGHP</sequence>
<accession>A0A645A392</accession>